<dbReference type="AlphaFoldDB" id="A0A834XK21"/>
<protein>
    <submittedName>
        <fullName evidence="1">Uncharacterized protein</fullName>
    </submittedName>
</protein>
<gene>
    <name evidence="1" type="ORF">G2W53_001628</name>
</gene>
<evidence type="ECO:0000313" key="2">
    <source>
        <dbReference type="Proteomes" id="UP000634136"/>
    </source>
</evidence>
<proteinExistence type="predicted"/>
<organism evidence="1 2">
    <name type="scientific">Senna tora</name>
    <dbReference type="NCBI Taxonomy" id="362788"/>
    <lineage>
        <taxon>Eukaryota</taxon>
        <taxon>Viridiplantae</taxon>
        <taxon>Streptophyta</taxon>
        <taxon>Embryophyta</taxon>
        <taxon>Tracheophyta</taxon>
        <taxon>Spermatophyta</taxon>
        <taxon>Magnoliopsida</taxon>
        <taxon>eudicotyledons</taxon>
        <taxon>Gunneridae</taxon>
        <taxon>Pentapetalae</taxon>
        <taxon>rosids</taxon>
        <taxon>fabids</taxon>
        <taxon>Fabales</taxon>
        <taxon>Fabaceae</taxon>
        <taxon>Caesalpinioideae</taxon>
        <taxon>Cassia clade</taxon>
        <taxon>Senna</taxon>
    </lineage>
</organism>
<sequence length="37" mass="4389">MAKDKAHLFVNKILLKSMFEGVMRYILEHYFVVDSKS</sequence>
<dbReference type="EMBL" id="JAAIUW010000001">
    <property type="protein sequence ID" value="KAF7844723.1"/>
    <property type="molecule type" value="Genomic_DNA"/>
</dbReference>
<keyword evidence="2" id="KW-1185">Reference proteome</keyword>
<accession>A0A834XK21</accession>
<name>A0A834XK21_9FABA</name>
<reference evidence="1" key="1">
    <citation type="submission" date="2020-09" db="EMBL/GenBank/DDBJ databases">
        <title>Genome-Enabled Discovery of Anthraquinone Biosynthesis in Senna tora.</title>
        <authorList>
            <person name="Kang S.-H."/>
            <person name="Pandey R.P."/>
            <person name="Lee C.-M."/>
            <person name="Sim J.-S."/>
            <person name="Jeong J.-T."/>
            <person name="Choi B.-S."/>
            <person name="Jung M."/>
            <person name="Ginzburg D."/>
            <person name="Zhao K."/>
            <person name="Won S.Y."/>
            <person name="Oh T.-J."/>
            <person name="Yu Y."/>
            <person name="Kim N.-H."/>
            <person name="Lee O.R."/>
            <person name="Lee T.-H."/>
            <person name="Bashyal P."/>
            <person name="Kim T.-S."/>
            <person name="Lee W.-H."/>
            <person name="Kawkins C."/>
            <person name="Kim C.-K."/>
            <person name="Kim J.S."/>
            <person name="Ahn B.O."/>
            <person name="Rhee S.Y."/>
            <person name="Sohng J.K."/>
        </authorList>
    </citation>
    <scope>NUCLEOTIDE SEQUENCE</scope>
    <source>
        <tissue evidence="1">Leaf</tissue>
    </source>
</reference>
<evidence type="ECO:0000313" key="1">
    <source>
        <dbReference type="EMBL" id="KAF7844723.1"/>
    </source>
</evidence>
<dbReference type="Proteomes" id="UP000634136">
    <property type="component" value="Unassembled WGS sequence"/>
</dbReference>
<comment type="caution">
    <text evidence="1">The sequence shown here is derived from an EMBL/GenBank/DDBJ whole genome shotgun (WGS) entry which is preliminary data.</text>
</comment>